<feature type="domain" description="PDZ" evidence="5">
    <location>
        <begin position="602"/>
        <end position="684"/>
    </location>
</feature>
<dbReference type="SUPFAM" id="SSF50156">
    <property type="entry name" value="PDZ domain-like"/>
    <property type="match status" value="7"/>
</dbReference>
<dbReference type="Proteomes" id="UP001209878">
    <property type="component" value="Unassembled WGS sequence"/>
</dbReference>
<dbReference type="InterPro" id="IPR043545">
    <property type="entry name" value="GRIP1/2"/>
</dbReference>
<feature type="region of interest" description="Disordered" evidence="4">
    <location>
        <begin position="346"/>
        <end position="371"/>
    </location>
</feature>
<protein>
    <recommendedName>
        <fullName evidence="5">PDZ domain-containing protein</fullName>
    </recommendedName>
</protein>
<dbReference type="FunFam" id="2.30.42.10:FF:000031">
    <property type="entry name" value="Glutamate receptor interacting protein 1"/>
    <property type="match status" value="1"/>
</dbReference>
<feature type="domain" description="PDZ" evidence="5">
    <location>
        <begin position="204"/>
        <end position="274"/>
    </location>
</feature>
<evidence type="ECO:0000256" key="1">
    <source>
        <dbReference type="ARBA" id="ARBA00004496"/>
    </source>
</evidence>
<dbReference type="PANTHER" id="PTHR46227">
    <property type="entry name" value="GLUTAMATE RECEPTOR-INTERACTING PROTEIN GRIP"/>
    <property type="match status" value="1"/>
</dbReference>
<accession>A0AAD9UKH7</accession>
<dbReference type="EMBL" id="JAODUO010000027">
    <property type="protein sequence ID" value="KAK2192595.1"/>
    <property type="molecule type" value="Genomic_DNA"/>
</dbReference>
<evidence type="ECO:0000256" key="4">
    <source>
        <dbReference type="SAM" id="MobiDB-lite"/>
    </source>
</evidence>
<feature type="compositionally biased region" description="Low complexity" evidence="4">
    <location>
        <begin position="795"/>
        <end position="805"/>
    </location>
</feature>
<feature type="region of interest" description="Disordered" evidence="4">
    <location>
        <begin position="706"/>
        <end position="806"/>
    </location>
</feature>
<comment type="caution">
    <text evidence="6">The sequence shown here is derived from an EMBL/GenBank/DDBJ whole genome shotgun (WGS) entry which is preliminary data.</text>
</comment>
<feature type="domain" description="PDZ" evidence="5">
    <location>
        <begin position="102"/>
        <end position="190"/>
    </location>
</feature>
<feature type="domain" description="PDZ" evidence="5">
    <location>
        <begin position="503"/>
        <end position="587"/>
    </location>
</feature>
<dbReference type="CDD" id="cd06682">
    <property type="entry name" value="PDZ5_GRIP1-2-like"/>
    <property type="match status" value="1"/>
</dbReference>
<dbReference type="PROSITE" id="PS50106">
    <property type="entry name" value="PDZ"/>
    <property type="match status" value="7"/>
</dbReference>
<organism evidence="6 7">
    <name type="scientific">Ridgeia piscesae</name>
    <name type="common">Tubeworm</name>
    <dbReference type="NCBI Taxonomy" id="27915"/>
    <lineage>
        <taxon>Eukaryota</taxon>
        <taxon>Metazoa</taxon>
        <taxon>Spiralia</taxon>
        <taxon>Lophotrochozoa</taxon>
        <taxon>Annelida</taxon>
        <taxon>Polychaeta</taxon>
        <taxon>Sedentaria</taxon>
        <taxon>Canalipalpata</taxon>
        <taxon>Sabellida</taxon>
        <taxon>Siboglinidae</taxon>
        <taxon>Ridgeia</taxon>
    </lineage>
</organism>
<feature type="domain" description="PDZ" evidence="5">
    <location>
        <begin position="41"/>
        <end position="88"/>
    </location>
</feature>
<dbReference type="CDD" id="cd06684">
    <property type="entry name" value="PDZ3_GRIP1-2-like"/>
    <property type="match status" value="1"/>
</dbReference>
<dbReference type="Pfam" id="PF00595">
    <property type="entry name" value="PDZ"/>
    <property type="match status" value="7"/>
</dbReference>
<dbReference type="Gene3D" id="2.30.42.10">
    <property type="match status" value="7"/>
</dbReference>
<feature type="domain" description="PDZ" evidence="5">
    <location>
        <begin position="935"/>
        <end position="1018"/>
    </location>
</feature>
<reference evidence="6" key="1">
    <citation type="journal article" date="2023" name="Mol. Biol. Evol.">
        <title>Third-Generation Sequencing Reveals the Adaptive Role of the Epigenome in Three Deep-Sea Polychaetes.</title>
        <authorList>
            <person name="Perez M."/>
            <person name="Aroh O."/>
            <person name="Sun Y."/>
            <person name="Lan Y."/>
            <person name="Juniper S.K."/>
            <person name="Young C.R."/>
            <person name="Angers B."/>
            <person name="Qian P.Y."/>
        </authorList>
    </citation>
    <scope>NUCLEOTIDE SEQUENCE</scope>
    <source>
        <strain evidence="6">R07B-5</strain>
    </source>
</reference>
<dbReference type="GO" id="GO:0098887">
    <property type="term" value="P:neurotransmitter receptor transport, endosome to postsynaptic membrane"/>
    <property type="evidence" value="ECO:0007669"/>
    <property type="project" value="TreeGrafter"/>
</dbReference>
<evidence type="ECO:0000256" key="3">
    <source>
        <dbReference type="ARBA" id="ARBA00022737"/>
    </source>
</evidence>
<keyword evidence="3" id="KW-0677">Repeat</keyword>
<dbReference type="PANTHER" id="PTHR46227:SF2">
    <property type="entry name" value="FI03335P"/>
    <property type="match status" value="1"/>
</dbReference>
<gene>
    <name evidence="6" type="ORF">NP493_26g05027</name>
</gene>
<feature type="compositionally biased region" description="Polar residues" evidence="4">
    <location>
        <begin position="356"/>
        <end position="365"/>
    </location>
</feature>
<comment type="subcellular location">
    <subcellularLocation>
        <location evidence="1">Cytoplasm</location>
    </subcellularLocation>
</comment>
<dbReference type="InterPro" id="IPR036034">
    <property type="entry name" value="PDZ_sf"/>
</dbReference>
<feature type="compositionally biased region" description="Basic and acidic residues" evidence="4">
    <location>
        <begin position="765"/>
        <end position="787"/>
    </location>
</feature>
<evidence type="ECO:0000313" key="6">
    <source>
        <dbReference type="EMBL" id="KAK2192595.1"/>
    </source>
</evidence>
<evidence type="ECO:0000259" key="5">
    <source>
        <dbReference type="PROSITE" id="PS50106"/>
    </source>
</evidence>
<name>A0AAD9UKH7_RIDPI</name>
<feature type="domain" description="PDZ" evidence="5">
    <location>
        <begin position="405"/>
        <end position="487"/>
    </location>
</feature>
<dbReference type="AlphaFoldDB" id="A0AAD9UKH7"/>
<keyword evidence="2" id="KW-0963">Cytoplasm</keyword>
<dbReference type="InterPro" id="IPR001478">
    <property type="entry name" value="PDZ"/>
</dbReference>
<dbReference type="CDD" id="cd06681">
    <property type="entry name" value="PDZ2_GRIP1-2-like"/>
    <property type="match status" value="1"/>
</dbReference>
<feature type="region of interest" description="Disordered" evidence="4">
    <location>
        <begin position="826"/>
        <end position="858"/>
    </location>
</feature>
<sequence>MPLQVKWGEWEREREQRSILNDTHCWCGLASNRRRTYVYFSHRSDALEVGDYIVSVNGIRTALLRHEEIVNLLKNAGGSVILEVEYELPDPPQESASVLHKRIEVQVEKEGQTYGFTLRGGLSTDSAKCRPLTVTQIRPGSSADRESTLKVGDRILMINGVNASQKTLSDAQALLARPQSSVHLVVEYDVSVMEAVQNATGPLLVEIDKTPGSSLGISLTTTSYKGRFVICIEGVKPASIADRCGALHVGDHVLAIDETNLEHISVAEATQLLRCGTPEHIKLEILPMRPTSQSKVSELSPRLALSPVRQFPPRSPSPSRSLGSLQSFSTYNSLVNNCAPHHTLPALPSHLPPSGPVNSARSSSLRPGWGLRHRKTSATSLASTATYSTLPTSLALQLYHTEVVEVLLVADHHGYGFTLAAPTFPSDVLSEPPTISHVEPNSAAQRSAVIQEGDRLVAVNGHFLDGRSLNEINQMLHNSSPKVTLHIEFAVAESVVTTMGTFTVKLAKRSSTLGITISTPTKRKSGDPLVISDVKKGSVAYRTGTIHAGDHLLAIDSMRTDTCSIEEAARLLQQADSVVKLKIRKDDTFSEEQDAAASVTYTVELPKQGGPLGITVSGTEDPFDPIFISGLTKEDSLNRTGALHVGDRILAINGETLQGRPLSEAIRMLQLTHAAVTLKITRPIAPTKCKNGVAGKAHDSVDSALESWDSSGLDSNNAANGQRTVTKAKRSDTHNEGSGSSGSGKDEPLPTIQCYGPPGGSSGGWRRDKPYLEMGDGELHINEDDWSHSSGATCSPSVPLSFSSSNDADEWSSRLYELDQLSSINRGAATGNKLPPEGRTHKPTSRESGAVSPSQLDDNANSVLYELDESASNLARDNGEVALRQNGYLSGASSPDLDDDFGDLPGKSLGAEMHLREVEEQLQNIFTPTPVELFRVVLHKYSSLDDFGFGVSDGIYEKGVFISAIRPGGPADQSGVLNQYDRLLQVNDVRTKELDCSQVVPLIANAGNQVELVLSRNPIAEVKLRQREEDYELWEMQPNDGLNIKEV</sequence>
<dbReference type="CDD" id="cd06685">
    <property type="entry name" value="PDZ7_GRIP1-2-like"/>
    <property type="match status" value="1"/>
</dbReference>
<dbReference type="SMART" id="SM00228">
    <property type="entry name" value="PDZ"/>
    <property type="match status" value="7"/>
</dbReference>
<evidence type="ECO:0000256" key="2">
    <source>
        <dbReference type="ARBA" id="ARBA00022490"/>
    </source>
</evidence>
<dbReference type="GO" id="GO:0005737">
    <property type="term" value="C:cytoplasm"/>
    <property type="evidence" value="ECO:0007669"/>
    <property type="project" value="UniProtKB-SubCell"/>
</dbReference>
<evidence type="ECO:0000313" key="7">
    <source>
        <dbReference type="Proteomes" id="UP001209878"/>
    </source>
</evidence>
<feature type="compositionally biased region" description="Polar residues" evidence="4">
    <location>
        <begin position="708"/>
        <end position="725"/>
    </location>
</feature>
<proteinExistence type="predicted"/>
<keyword evidence="7" id="KW-1185">Reference proteome</keyword>